<name>A0ABS5KUB6_9ACTN</name>
<evidence type="ECO:0000313" key="1">
    <source>
        <dbReference type="EMBL" id="MBS2549643.1"/>
    </source>
</evidence>
<keyword evidence="2" id="KW-1185">Reference proteome</keyword>
<organism evidence="1 2">
    <name type="scientific">Catenulispora pinistramenti</name>
    <dbReference type="NCBI Taxonomy" id="2705254"/>
    <lineage>
        <taxon>Bacteria</taxon>
        <taxon>Bacillati</taxon>
        <taxon>Actinomycetota</taxon>
        <taxon>Actinomycetes</taxon>
        <taxon>Catenulisporales</taxon>
        <taxon>Catenulisporaceae</taxon>
        <taxon>Catenulispora</taxon>
    </lineage>
</organism>
<accession>A0ABS5KUB6</accession>
<dbReference type="Proteomes" id="UP000730482">
    <property type="component" value="Unassembled WGS sequence"/>
</dbReference>
<gene>
    <name evidence="1" type="ORF">KGQ19_22525</name>
</gene>
<sequence length="153" mass="16426">MPGKELIPIGRLLASEQEEESNTAYLLLQKIGGYSGTRTLYRQSVERVEVYVPEVWPNAARAALRTLNTDDAETHPATIVVDGSPRDAVEVRGSASRALATKIDGGWMLVVTMPPGGTVPEVRLFPGEKTSADGAVHFTLPPGVAESLRGEQD</sequence>
<reference evidence="1 2" key="1">
    <citation type="submission" date="2020-02" db="EMBL/GenBank/DDBJ databases">
        <title>Acidophilic actinobacteria isolated from forest soil.</title>
        <authorList>
            <person name="Golinska P."/>
        </authorList>
    </citation>
    <scope>NUCLEOTIDE SEQUENCE [LARGE SCALE GENOMIC DNA]</scope>
    <source>
        <strain evidence="1 2">NL8</strain>
    </source>
</reference>
<proteinExistence type="predicted"/>
<evidence type="ECO:0000313" key="2">
    <source>
        <dbReference type="Proteomes" id="UP000730482"/>
    </source>
</evidence>
<dbReference type="EMBL" id="JAAFYZ010000078">
    <property type="protein sequence ID" value="MBS2549643.1"/>
    <property type="molecule type" value="Genomic_DNA"/>
</dbReference>
<comment type="caution">
    <text evidence="1">The sequence shown here is derived from an EMBL/GenBank/DDBJ whole genome shotgun (WGS) entry which is preliminary data.</text>
</comment>
<protein>
    <submittedName>
        <fullName evidence="1">Uncharacterized protein</fullName>
    </submittedName>
</protein>
<dbReference type="RefSeq" id="WP_212011203.1">
    <property type="nucleotide sequence ID" value="NZ_JAAFYZ010000078.1"/>
</dbReference>